<dbReference type="Proteomes" id="UP001165289">
    <property type="component" value="Unassembled WGS sequence"/>
</dbReference>
<feature type="region of interest" description="Disordered" evidence="2">
    <location>
        <begin position="1"/>
        <end position="112"/>
    </location>
</feature>
<proteinExistence type="inferred from homology"/>
<dbReference type="AlphaFoldDB" id="A0AAV7JZH1"/>
<dbReference type="PANTHER" id="PTHR11486">
    <property type="entry name" value="FIBROBLAST GROWTH FACTOR"/>
    <property type="match status" value="1"/>
</dbReference>
<dbReference type="InterPro" id="IPR008996">
    <property type="entry name" value="IL1/FGF"/>
</dbReference>
<dbReference type="GO" id="GO:0008083">
    <property type="term" value="F:growth factor activity"/>
    <property type="evidence" value="ECO:0007669"/>
    <property type="project" value="InterPro"/>
</dbReference>
<name>A0AAV7JZH1_9METZ</name>
<comment type="caution">
    <text evidence="3">The sequence shown here is derived from an EMBL/GenBank/DDBJ whole genome shotgun (WGS) entry which is preliminary data.</text>
</comment>
<dbReference type="SUPFAM" id="SSF50353">
    <property type="entry name" value="Cytokine"/>
    <property type="match status" value="3"/>
</dbReference>
<gene>
    <name evidence="3" type="ORF">LOD99_3253</name>
</gene>
<evidence type="ECO:0000256" key="2">
    <source>
        <dbReference type="SAM" id="MobiDB-lite"/>
    </source>
</evidence>
<protein>
    <submittedName>
        <fullName evidence="3">AT-rich interactive domain-containing protein 1A-like</fullName>
    </submittedName>
</protein>
<evidence type="ECO:0000256" key="1">
    <source>
        <dbReference type="ARBA" id="ARBA00007936"/>
    </source>
</evidence>
<comment type="similarity">
    <text evidence="1">Belongs to the heparin-binding growth factors family.</text>
</comment>
<keyword evidence="4" id="KW-1185">Reference proteome</keyword>
<accession>A0AAV7JZH1</accession>
<dbReference type="Gene3D" id="2.80.10.50">
    <property type="match status" value="3"/>
</dbReference>
<organism evidence="3 4">
    <name type="scientific">Oopsacas minuta</name>
    <dbReference type="NCBI Taxonomy" id="111878"/>
    <lineage>
        <taxon>Eukaryota</taxon>
        <taxon>Metazoa</taxon>
        <taxon>Porifera</taxon>
        <taxon>Hexactinellida</taxon>
        <taxon>Hexasterophora</taxon>
        <taxon>Lyssacinosida</taxon>
        <taxon>Leucopsacidae</taxon>
        <taxon>Oopsacas</taxon>
    </lineage>
</organism>
<dbReference type="InterPro" id="IPR002209">
    <property type="entry name" value="Fibroblast_GF_fam"/>
</dbReference>
<evidence type="ECO:0000313" key="3">
    <source>
        <dbReference type="EMBL" id="KAI6653749.1"/>
    </source>
</evidence>
<dbReference type="Pfam" id="PF00167">
    <property type="entry name" value="FGF"/>
    <property type="match status" value="2"/>
</dbReference>
<feature type="compositionally biased region" description="Low complexity" evidence="2">
    <location>
        <begin position="63"/>
        <end position="103"/>
    </location>
</feature>
<sequence>MESYPKPQGQGLYPQTQGIVPASGYAPPPQVAPGTVPNAPPPQGYAQPVSAPPAQQVYTQATAPPQGYAPQPGYAPAPQGYAPAPASQGYAPVPAVAPAHPAPTMESTTQDMGNAFDSVLGKVKQMAVGGPAQPKTTIGAFKNGNVISLKSKVSNYLRILADGRVDCRGPNGKDEIAQFKVNSVAEGVVSLSSVKNPTHYLSICQGIVNGTGQGGTLCHFTLVEAPDKSVSFSSVGEVGLCIGVTQDGAIADPKHCQPGHHFAQFTAAVIREGVPVASPSSTGPAPGLPVSYALRDGNVIQMISKMSGKPMLIAKNGVITGSGDYGELSELLVIEKAPGLIMLRSAPIKSFYLCIFKNEFEGRGQGGPSCEMRVHPTHDNYVAFESVKTPGQFMGVAHNGMVMRADKLAAGQVETHFRIRIVKMAPIKEQMPELLRYDGQPSVLNSLRDGATIQLVSRSYGDTIEIKESGLIGSKGGSGISSDFIVRSRGGNIVSFLNKKHPGYVLCIQNGAVKGKQGTGLQVDFVIHETYDRHILLESLANQGQFVAISPTGELKAPAKTSIQDPDCQFYVK</sequence>
<dbReference type="EMBL" id="JAKMXF010000255">
    <property type="protein sequence ID" value="KAI6653749.1"/>
    <property type="molecule type" value="Genomic_DNA"/>
</dbReference>
<evidence type="ECO:0000313" key="4">
    <source>
        <dbReference type="Proteomes" id="UP001165289"/>
    </source>
</evidence>
<reference evidence="3 4" key="1">
    <citation type="journal article" date="2023" name="BMC Biol.">
        <title>The compact genome of the sponge Oopsacas minuta (Hexactinellida) is lacking key metazoan core genes.</title>
        <authorList>
            <person name="Santini S."/>
            <person name="Schenkelaars Q."/>
            <person name="Jourda C."/>
            <person name="Duchesne M."/>
            <person name="Belahbib H."/>
            <person name="Rocher C."/>
            <person name="Selva M."/>
            <person name="Riesgo A."/>
            <person name="Vervoort M."/>
            <person name="Leys S.P."/>
            <person name="Kodjabachian L."/>
            <person name="Le Bivic A."/>
            <person name="Borchiellini C."/>
            <person name="Claverie J.M."/>
            <person name="Renard E."/>
        </authorList>
    </citation>
    <scope>NUCLEOTIDE SEQUENCE [LARGE SCALE GENOMIC DNA]</scope>
    <source>
        <strain evidence="3">SPO-2</strain>
    </source>
</reference>